<reference evidence="1 2" key="1">
    <citation type="submission" date="2020-06" db="EMBL/GenBank/DDBJ databases">
        <title>Transcriptomic and genomic resources for Thalictrum thalictroides and T. hernandezii: Facilitating candidate gene discovery in an emerging model plant lineage.</title>
        <authorList>
            <person name="Arias T."/>
            <person name="Riano-Pachon D.M."/>
            <person name="Di Stilio V.S."/>
        </authorList>
    </citation>
    <scope>NUCLEOTIDE SEQUENCE [LARGE SCALE GENOMIC DNA]</scope>
    <source>
        <strain evidence="2">cv. WT478/WT964</strain>
        <tissue evidence="1">Leaves</tissue>
    </source>
</reference>
<accession>A0A7J6WK52</accession>
<gene>
    <name evidence="1" type="ORF">FRX31_012636</name>
</gene>
<proteinExistence type="predicted"/>
<name>A0A7J6WK52_THATH</name>
<dbReference type="EMBL" id="JABWDY010014231">
    <property type="protein sequence ID" value="KAF5197776.1"/>
    <property type="molecule type" value="Genomic_DNA"/>
</dbReference>
<comment type="caution">
    <text evidence="1">The sequence shown here is derived from an EMBL/GenBank/DDBJ whole genome shotgun (WGS) entry which is preliminary data.</text>
</comment>
<evidence type="ECO:0000313" key="1">
    <source>
        <dbReference type="EMBL" id="KAF5197776.1"/>
    </source>
</evidence>
<sequence length="68" mass="8174">MKNKTRTVNVQILQFEWEDITTAINQRSDALKKIERRETVVLRLRFGLMEERIGFHELRDRSKTDLLS</sequence>
<dbReference type="AlphaFoldDB" id="A0A7J6WK52"/>
<evidence type="ECO:0000313" key="2">
    <source>
        <dbReference type="Proteomes" id="UP000554482"/>
    </source>
</evidence>
<protein>
    <submittedName>
        <fullName evidence="1">Uncharacterized protein</fullName>
    </submittedName>
</protein>
<keyword evidence="2" id="KW-1185">Reference proteome</keyword>
<dbReference type="Proteomes" id="UP000554482">
    <property type="component" value="Unassembled WGS sequence"/>
</dbReference>
<organism evidence="1 2">
    <name type="scientific">Thalictrum thalictroides</name>
    <name type="common">Rue-anemone</name>
    <name type="synonym">Anemone thalictroides</name>
    <dbReference type="NCBI Taxonomy" id="46969"/>
    <lineage>
        <taxon>Eukaryota</taxon>
        <taxon>Viridiplantae</taxon>
        <taxon>Streptophyta</taxon>
        <taxon>Embryophyta</taxon>
        <taxon>Tracheophyta</taxon>
        <taxon>Spermatophyta</taxon>
        <taxon>Magnoliopsida</taxon>
        <taxon>Ranunculales</taxon>
        <taxon>Ranunculaceae</taxon>
        <taxon>Thalictroideae</taxon>
        <taxon>Thalictrum</taxon>
    </lineage>
</organism>